<feature type="non-terminal residue" evidence="2">
    <location>
        <position position="1"/>
    </location>
</feature>
<evidence type="ECO:0000313" key="3">
    <source>
        <dbReference type="Proteomes" id="UP000070700"/>
    </source>
</evidence>
<feature type="non-terminal residue" evidence="2">
    <location>
        <position position="107"/>
    </location>
</feature>
<dbReference type="KEGG" id="psco:LY89DRAFT_538476"/>
<dbReference type="GeneID" id="28817856"/>
<reference evidence="2 3" key="1">
    <citation type="submission" date="2015-10" db="EMBL/GenBank/DDBJ databases">
        <title>Full genome of DAOMC 229536 Phialocephala scopiformis, a fungal endophyte of spruce producing the potent anti-insectan compound rugulosin.</title>
        <authorList>
            <consortium name="DOE Joint Genome Institute"/>
            <person name="Walker A.K."/>
            <person name="Frasz S.L."/>
            <person name="Seifert K.A."/>
            <person name="Miller J.D."/>
            <person name="Mondo S.J."/>
            <person name="Labutti K."/>
            <person name="Lipzen A."/>
            <person name="Dockter R."/>
            <person name="Kennedy M."/>
            <person name="Grigoriev I.V."/>
            <person name="Spatafora J.W."/>
        </authorList>
    </citation>
    <scope>NUCLEOTIDE SEQUENCE [LARGE SCALE GENOMIC DNA]</scope>
    <source>
        <strain evidence="2 3">CBS 120377</strain>
    </source>
</reference>
<dbReference type="Gene3D" id="3.40.50.1820">
    <property type="entry name" value="alpha/beta hydrolase"/>
    <property type="match status" value="1"/>
</dbReference>
<dbReference type="Pfam" id="PF12697">
    <property type="entry name" value="Abhydrolase_6"/>
    <property type="match status" value="1"/>
</dbReference>
<dbReference type="AlphaFoldDB" id="A0A194WYR0"/>
<evidence type="ECO:0000313" key="2">
    <source>
        <dbReference type="EMBL" id="KUJ12829.1"/>
    </source>
</evidence>
<dbReference type="SUPFAM" id="SSF53474">
    <property type="entry name" value="alpha/beta-Hydrolases"/>
    <property type="match status" value="1"/>
</dbReference>
<dbReference type="OrthoDB" id="1263307at2759"/>
<gene>
    <name evidence="2" type="ORF">LY89DRAFT_538476</name>
</gene>
<accession>A0A194WYR0</accession>
<protein>
    <recommendedName>
        <fullName evidence="1">AB hydrolase-1 domain-containing protein</fullName>
    </recommendedName>
</protein>
<proteinExistence type="predicted"/>
<dbReference type="PANTHER" id="PTHR37017">
    <property type="entry name" value="AB HYDROLASE-1 DOMAIN-CONTAINING PROTEIN-RELATED"/>
    <property type="match status" value="1"/>
</dbReference>
<keyword evidence="3" id="KW-1185">Reference proteome</keyword>
<evidence type="ECO:0000259" key="1">
    <source>
        <dbReference type="Pfam" id="PF12697"/>
    </source>
</evidence>
<name>A0A194WYR0_MOLSC</name>
<dbReference type="InterPro" id="IPR052897">
    <property type="entry name" value="Sec-Metab_Biosynth_Hydrolase"/>
</dbReference>
<dbReference type="InParanoid" id="A0A194WYR0"/>
<sequence>PTILLIHGACHDPSIWSLIIPKLEPLSYHYATVQLPTSNPKSLSLTPYDDVTAIHKIMIPLLEEGKEVVVVAHSYGACPGLASIEGNSIAERKDKGMEGGVRSVMFI</sequence>
<dbReference type="EMBL" id="KQ947423">
    <property type="protein sequence ID" value="KUJ12829.1"/>
    <property type="molecule type" value="Genomic_DNA"/>
</dbReference>
<dbReference type="InterPro" id="IPR029058">
    <property type="entry name" value="AB_hydrolase_fold"/>
</dbReference>
<dbReference type="RefSeq" id="XP_018067184.1">
    <property type="nucleotide sequence ID" value="XM_018208130.1"/>
</dbReference>
<feature type="domain" description="AB hydrolase-1" evidence="1">
    <location>
        <begin position="3"/>
        <end position="82"/>
    </location>
</feature>
<dbReference type="PANTHER" id="PTHR37017:SF11">
    <property type="entry name" value="ESTERASE_LIPASE_THIOESTERASE DOMAIN-CONTAINING PROTEIN"/>
    <property type="match status" value="1"/>
</dbReference>
<dbReference type="Proteomes" id="UP000070700">
    <property type="component" value="Unassembled WGS sequence"/>
</dbReference>
<organism evidence="2 3">
    <name type="scientific">Mollisia scopiformis</name>
    <name type="common">Conifer needle endophyte fungus</name>
    <name type="synonym">Phialocephala scopiformis</name>
    <dbReference type="NCBI Taxonomy" id="149040"/>
    <lineage>
        <taxon>Eukaryota</taxon>
        <taxon>Fungi</taxon>
        <taxon>Dikarya</taxon>
        <taxon>Ascomycota</taxon>
        <taxon>Pezizomycotina</taxon>
        <taxon>Leotiomycetes</taxon>
        <taxon>Helotiales</taxon>
        <taxon>Mollisiaceae</taxon>
        <taxon>Mollisia</taxon>
    </lineage>
</organism>
<dbReference type="InterPro" id="IPR000073">
    <property type="entry name" value="AB_hydrolase_1"/>
</dbReference>